<evidence type="ECO:0000256" key="3">
    <source>
        <dbReference type="ARBA" id="ARBA00022692"/>
    </source>
</evidence>
<protein>
    <submittedName>
        <fullName evidence="7">Uncharacterized protein</fullName>
    </submittedName>
</protein>
<feature type="transmembrane region" description="Helical" evidence="6">
    <location>
        <begin position="392"/>
        <end position="413"/>
    </location>
</feature>
<accession>A0A9P6WH82</accession>
<name>A0A9P6WH82_9ASCO</name>
<evidence type="ECO:0000256" key="2">
    <source>
        <dbReference type="ARBA" id="ARBA00010487"/>
    </source>
</evidence>
<feature type="transmembrane region" description="Helical" evidence="6">
    <location>
        <begin position="489"/>
        <end position="507"/>
    </location>
</feature>
<keyword evidence="4 6" id="KW-1133">Transmembrane helix</keyword>
<feature type="transmembrane region" description="Helical" evidence="6">
    <location>
        <begin position="38"/>
        <end position="58"/>
    </location>
</feature>
<dbReference type="AlphaFoldDB" id="A0A9P6WH82"/>
<comment type="caution">
    <text evidence="7">The sequence shown here is derived from an EMBL/GenBank/DDBJ whole genome shotgun (WGS) entry which is preliminary data.</text>
</comment>
<reference evidence="7" key="1">
    <citation type="submission" date="2020-11" db="EMBL/GenBank/DDBJ databases">
        <title>Kefir isolates.</title>
        <authorList>
            <person name="Marcisauskas S."/>
            <person name="Kim Y."/>
            <person name="Blasche S."/>
        </authorList>
    </citation>
    <scope>NUCLEOTIDE SEQUENCE</scope>
    <source>
        <strain evidence="7">Olga-1</strain>
    </source>
</reference>
<dbReference type="InterPro" id="IPR051584">
    <property type="entry name" value="GPCR-associated_LMBR1"/>
</dbReference>
<dbReference type="PANTHER" id="PTHR21355">
    <property type="entry name" value="G-PROTEIN COUPLED RECEPTOR-ASSOCIATED PROTEIN LMBRD2"/>
    <property type="match status" value="1"/>
</dbReference>
<dbReference type="Proteomes" id="UP000697127">
    <property type="component" value="Unassembled WGS sequence"/>
</dbReference>
<feature type="transmembrane region" description="Helical" evidence="6">
    <location>
        <begin position="119"/>
        <end position="137"/>
    </location>
</feature>
<feature type="transmembrane region" description="Helical" evidence="6">
    <location>
        <begin position="6"/>
        <end position="26"/>
    </location>
</feature>
<evidence type="ECO:0000256" key="6">
    <source>
        <dbReference type="SAM" id="Phobius"/>
    </source>
</evidence>
<feature type="transmembrane region" description="Helical" evidence="6">
    <location>
        <begin position="348"/>
        <end position="372"/>
    </location>
</feature>
<evidence type="ECO:0000256" key="1">
    <source>
        <dbReference type="ARBA" id="ARBA00004141"/>
    </source>
</evidence>
<evidence type="ECO:0000256" key="5">
    <source>
        <dbReference type="ARBA" id="ARBA00023136"/>
    </source>
</evidence>
<evidence type="ECO:0000256" key="4">
    <source>
        <dbReference type="ARBA" id="ARBA00022989"/>
    </source>
</evidence>
<keyword evidence="5 6" id="KW-0472">Membrane</keyword>
<keyword evidence="8" id="KW-1185">Reference proteome</keyword>
<evidence type="ECO:0000313" key="8">
    <source>
        <dbReference type="Proteomes" id="UP000697127"/>
    </source>
</evidence>
<dbReference type="EMBL" id="PUHW01000311">
    <property type="protein sequence ID" value="KAG0687120.1"/>
    <property type="molecule type" value="Genomic_DNA"/>
</dbReference>
<organism evidence="7 8">
    <name type="scientific">Pichia californica</name>
    <dbReference type="NCBI Taxonomy" id="460514"/>
    <lineage>
        <taxon>Eukaryota</taxon>
        <taxon>Fungi</taxon>
        <taxon>Dikarya</taxon>
        <taxon>Ascomycota</taxon>
        <taxon>Saccharomycotina</taxon>
        <taxon>Pichiomycetes</taxon>
        <taxon>Pichiales</taxon>
        <taxon>Pichiaceae</taxon>
        <taxon>Pichia</taxon>
    </lineage>
</organism>
<sequence>MDTVSIYPILIGCSIVTLFISFFILYKLTNIKLISIPLNLTLIISLFLPLSTTYLLPIDLTIPLNSNTSNIISIIWKLNYWITFFSTWLILPFWQYYLSSGKFKIIDKIKQSFWLLLKYLIILIIISILFLIYVIIYHYNLLNFKFIKSLLITTSHIYSLTMAIWLMANGLIYLPNYFWITSYSKKLNNLYLKLPNFQIQLEDSKFELKDICNKIISLNKLINLNPNILINWDDISIRDNILNLFNKIPNDFKIENNINNNYQFLLDNIDLPINEINNNYLSKLNEDLKWKIWDYQHSKSIFENKIYEIVYFEDIINYINNNSTDNNNNNNLLEIEWRNFKIRWPKFIFIYFIPISSKILSILLYLIGLIIIESEILHGTKFSILSLLINNLNFLNCLKMIQILILMMSYSIISLSMIKLFNIYKIEFNSNSDPVSSIFFISYSLRLTIPINYNFLMLLNKNLTENSEFLKFVNDNLELIKIGEFLNDIIPRLILIPLLMSFFGIWGKLRRFLDGYFLFDYILDEMDFNDDENMISNNRDIESIIGSTNKTAALLREGKSISQRYIMNGSIQLNDSINTSSLLQLQNNSKFNLINLLLPFKIIGLIGINISNKIINLFNNNNHNNNDNNYNTFDLDNSNGLRSYNLNSNIVLESRRNSDISEQSGLSGVSGISRESGTEYDVDNRVLGDEYIRNIQ</sequence>
<dbReference type="PANTHER" id="PTHR21355:SF0">
    <property type="entry name" value="G-PROTEIN COUPLED RECEPTOR-ASSOCIATED PROTEIN LMBRD2"/>
    <property type="match status" value="1"/>
</dbReference>
<proteinExistence type="inferred from homology"/>
<feature type="transmembrane region" description="Helical" evidence="6">
    <location>
        <begin position="434"/>
        <end position="453"/>
    </location>
</feature>
<dbReference type="InterPro" id="IPR006876">
    <property type="entry name" value="LMBR1-like_membr_prot"/>
</dbReference>
<keyword evidence="3 6" id="KW-0812">Transmembrane</keyword>
<dbReference type="Pfam" id="PF04791">
    <property type="entry name" value="LMBR1"/>
    <property type="match status" value="1"/>
</dbReference>
<dbReference type="GO" id="GO:0016020">
    <property type="term" value="C:membrane"/>
    <property type="evidence" value="ECO:0007669"/>
    <property type="project" value="UniProtKB-SubCell"/>
</dbReference>
<feature type="transmembrane region" description="Helical" evidence="6">
    <location>
        <begin position="157"/>
        <end position="180"/>
    </location>
</feature>
<gene>
    <name evidence="7" type="ORF">C6P40_002854</name>
</gene>
<evidence type="ECO:0000313" key="7">
    <source>
        <dbReference type="EMBL" id="KAG0687120.1"/>
    </source>
</evidence>
<feature type="transmembrane region" description="Helical" evidence="6">
    <location>
        <begin position="78"/>
        <end position="98"/>
    </location>
</feature>
<comment type="subcellular location">
    <subcellularLocation>
        <location evidence="1">Membrane</location>
        <topology evidence="1">Multi-pass membrane protein</topology>
    </subcellularLocation>
</comment>
<comment type="similarity">
    <text evidence="2">Belongs to the LIMR family.</text>
</comment>